<dbReference type="Gene3D" id="2.60.40.760">
    <property type="entry name" value="Expansin, cellulose-binding-like domain"/>
    <property type="match status" value="1"/>
</dbReference>
<feature type="compositionally biased region" description="Low complexity" evidence="2">
    <location>
        <begin position="393"/>
        <end position="412"/>
    </location>
</feature>
<feature type="compositionally biased region" description="Low complexity" evidence="2">
    <location>
        <begin position="315"/>
        <end position="328"/>
    </location>
</feature>
<evidence type="ECO:0000313" key="4">
    <source>
        <dbReference type="Proteomes" id="UP001314263"/>
    </source>
</evidence>
<dbReference type="Proteomes" id="UP001314263">
    <property type="component" value="Unassembled WGS sequence"/>
</dbReference>
<comment type="caution">
    <text evidence="3">The sequence shown here is derived from an EMBL/GenBank/DDBJ whole genome shotgun (WGS) entry which is preliminary data.</text>
</comment>
<feature type="compositionally biased region" description="Pro residues" evidence="2">
    <location>
        <begin position="329"/>
        <end position="345"/>
    </location>
</feature>
<gene>
    <name evidence="3" type="ORF">CVIRNUC_002914</name>
</gene>
<feature type="compositionally biased region" description="Pro residues" evidence="2">
    <location>
        <begin position="262"/>
        <end position="277"/>
    </location>
</feature>
<proteinExistence type="predicted"/>
<dbReference type="PANTHER" id="PTHR31836:SF21">
    <property type="entry name" value="EXPANSIN-LIKE PROTEIN 7"/>
    <property type="match status" value="1"/>
</dbReference>
<dbReference type="SUPFAM" id="SSF50685">
    <property type="entry name" value="Barwin-like endoglucanases"/>
    <property type="match status" value="1"/>
</dbReference>
<feature type="compositionally biased region" description="Pro residues" evidence="2">
    <location>
        <begin position="352"/>
        <end position="367"/>
    </location>
</feature>
<accession>A0AAV1HY56</accession>
<dbReference type="InterPro" id="IPR051477">
    <property type="entry name" value="Expansin_CellWall"/>
</dbReference>
<feature type="compositionally biased region" description="Low complexity" evidence="2">
    <location>
        <begin position="175"/>
        <end position="192"/>
    </location>
</feature>
<sequence>MDQPFFYGSQTCGMCIAMHGTGPGSGLDPVPLTTQYVLVSNLCPECLAGSLDQEINGDGRWTIEWYPVQCAVGTTPLVYSFQGSNAYYIKMQISNHRVPVQGVQWFFSGTWYDMSRSGDNYFIIQAINSQPLILPAQIKVTSIFGDVVIDTVATSSPNGRVIGNVQFPESTMYETVPDPNAAPATPAPDTATPTPPVGTPAPAISPTPDTTTPVPPTTSMPLSPAPVPPTPDTTTPVPPSTPTPSAPAPVPPTPDTTTPVPATTPTPSAPTPVPPTPDTTTPVPATTPTPSAPAPVPPTPDTTTPVPPTTPTPSAPVSVAPTPDITTPSMPPTTPSPAPYAPPPMDTGTPIPATPYVPAPASTPAPPASTTAPPTTSIPPGPSTDLTPPTYINGTGTNTTSAPPSTSMAPPSSYVPATVPGSASDGSSSWNAANQASMHLTPTQIAQLMPGYVQAPSKDGKTIIPAYGQCGGLNNAPSQADAGDHPWNSTECSDQFQCLSNSNPWYWQCVPVPVGLNTTTLAKHLPLTTALAVALNKNTTCTRFIPSYGQCGGSAGSCYGADCLDAVWSKACCAPNNKGEATTCVRQSAMKWMCQLESLVASNAYSKTVRKGAYGASLGSVTALAKLQGDQAQSYKIALASSLAAAQSQPPTTDMSVANLQSFANAVPHGSNGVVLQQATVGGEQIRAGNGPAPPPSNASIISGEHIDTSNMKGVPVDPTTTSIAGIEASTPIANFTLGQATRYIIAGISAESAGTNCTIWVDEGIQCGGQGGACHADSCVDASWDGACCLHPLNRCQRFDENFWECRTGSTFVSAE</sequence>
<dbReference type="PANTHER" id="PTHR31836">
    <property type="match status" value="1"/>
</dbReference>
<feature type="compositionally biased region" description="Pro residues" evidence="2">
    <location>
        <begin position="193"/>
        <end position="205"/>
    </location>
</feature>
<organism evidence="3 4">
    <name type="scientific">Coccomyxa viridis</name>
    <dbReference type="NCBI Taxonomy" id="1274662"/>
    <lineage>
        <taxon>Eukaryota</taxon>
        <taxon>Viridiplantae</taxon>
        <taxon>Chlorophyta</taxon>
        <taxon>core chlorophytes</taxon>
        <taxon>Trebouxiophyceae</taxon>
        <taxon>Trebouxiophyceae incertae sedis</taxon>
        <taxon>Coccomyxaceae</taxon>
        <taxon>Coccomyxa</taxon>
    </lineage>
</organism>
<evidence type="ECO:0000256" key="1">
    <source>
        <dbReference type="ARBA" id="ARBA00022729"/>
    </source>
</evidence>
<dbReference type="InterPro" id="IPR036749">
    <property type="entry name" value="Expansin_CBD_sf"/>
</dbReference>
<reference evidence="3 4" key="1">
    <citation type="submission" date="2023-10" db="EMBL/GenBank/DDBJ databases">
        <authorList>
            <person name="Maclean D."/>
            <person name="Macfadyen A."/>
        </authorList>
    </citation>
    <scope>NUCLEOTIDE SEQUENCE [LARGE SCALE GENOMIC DNA]</scope>
</reference>
<name>A0AAV1HY56_9CHLO</name>
<evidence type="ECO:0000313" key="3">
    <source>
        <dbReference type="EMBL" id="CAK0762005.1"/>
    </source>
</evidence>
<dbReference type="InterPro" id="IPR036908">
    <property type="entry name" value="RlpA-like_sf"/>
</dbReference>
<feature type="compositionally biased region" description="Pro residues" evidence="2">
    <location>
        <begin position="285"/>
        <end position="314"/>
    </location>
</feature>
<keyword evidence="1" id="KW-0732">Signal</keyword>
<keyword evidence="4" id="KW-1185">Reference proteome</keyword>
<dbReference type="AlphaFoldDB" id="A0AAV1HY56"/>
<feature type="compositionally biased region" description="Pro residues" evidence="2">
    <location>
        <begin position="213"/>
        <end position="254"/>
    </location>
</feature>
<feature type="region of interest" description="Disordered" evidence="2">
    <location>
        <begin position="172"/>
        <end position="430"/>
    </location>
</feature>
<evidence type="ECO:0000256" key="2">
    <source>
        <dbReference type="SAM" id="MobiDB-lite"/>
    </source>
</evidence>
<protein>
    <submittedName>
        <fullName evidence="3">Uncharacterized protein</fullName>
    </submittedName>
</protein>
<dbReference type="PRINTS" id="PR01217">
    <property type="entry name" value="PRICHEXTENSN"/>
</dbReference>
<dbReference type="EMBL" id="CAUYUE010000004">
    <property type="protein sequence ID" value="CAK0762005.1"/>
    <property type="molecule type" value="Genomic_DNA"/>
</dbReference>